<dbReference type="GO" id="GO:0009055">
    <property type="term" value="F:electron transfer activity"/>
    <property type="evidence" value="ECO:0007669"/>
    <property type="project" value="InterPro"/>
</dbReference>
<dbReference type="GO" id="GO:0046872">
    <property type="term" value="F:metal ion binding"/>
    <property type="evidence" value="ECO:0007669"/>
    <property type="project" value="UniProtKB-KW"/>
</dbReference>
<sequence>MQAVSIPEFRLVLIGGMLIALFFGVGTYLTKDREERRAVAVAMTGGDPAQAPAIFRKYGCAGCHAIAGIAGADGKVGGPLTGLRQRVYIGGVINNTPDNLVQWIVSPQRFSPRTAMPTTGISEAEARHLAAYLYEQ</sequence>
<keyword evidence="1 4" id="KW-0349">Heme</keyword>
<reference evidence="8" key="1">
    <citation type="journal article" date="2014" name="BMC Genomics">
        <title>Genome sequencing of two Neorhizobium galegae strains reveals a noeT gene responsible for the unusual acetylation of the nodulation factors.</title>
        <authorList>
            <person name="Osterman J."/>
            <person name="Marsh J."/>
            <person name="Laine P.K."/>
            <person name="Zeng Z."/>
            <person name="Alatalo E."/>
            <person name="Sullivan J.T."/>
            <person name="Young J.P."/>
            <person name="Thomas-Oates J."/>
            <person name="Paulin L."/>
            <person name="Lindstrom K."/>
        </authorList>
    </citation>
    <scope>NUCLEOTIDE SEQUENCE [LARGE SCALE GENOMIC DNA]</scope>
    <source>
        <strain evidence="8">HAMBI 1141</strain>
    </source>
</reference>
<keyword evidence="5" id="KW-0472">Membrane</keyword>
<evidence type="ECO:0000313" key="7">
    <source>
        <dbReference type="EMBL" id="CDN54240.1"/>
    </source>
</evidence>
<dbReference type="KEGG" id="ngl:RG1141_CH19000"/>
<evidence type="ECO:0000259" key="6">
    <source>
        <dbReference type="PROSITE" id="PS51007"/>
    </source>
</evidence>
<feature type="transmembrane region" description="Helical" evidence="5">
    <location>
        <begin position="12"/>
        <end position="30"/>
    </location>
</feature>
<dbReference type="InterPro" id="IPR036909">
    <property type="entry name" value="Cyt_c-like_dom_sf"/>
</dbReference>
<dbReference type="SUPFAM" id="SSF46626">
    <property type="entry name" value="Cytochrome c"/>
    <property type="match status" value="1"/>
</dbReference>
<evidence type="ECO:0000313" key="8">
    <source>
        <dbReference type="Proteomes" id="UP000028186"/>
    </source>
</evidence>
<dbReference type="EMBL" id="HG938355">
    <property type="protein sequence ID" value="CDN54240.1"/>
    <property type="molecule type" value="Genomic_DNA"/>
</dbReference>
<dbReference type="PROSITE" id="PS51007">
    <property type="entry name" value="CYTC"/>
    <property type="match status" value="1"/>
</dbReference>
<dbReference type="Gene3D" id="1.10.760.10">
    <property type="entry name" value="Cytochrome c-like domain"/>
    <property type="match status" value="1"/>
</dbReference>
<keyword evidence="5" id="KW-0812">Transmembrane</keyword>
<keyword evidence="3 4" id="KW-0408">Iron</keyword>
<proteinExistence type="predicted"/>
<keyword evidence="2 4" id="KW-0479">Metal-binding</keyword>
<dbReference type="Pfam" id="PF00034">
    <property type="entry name" value="Cytochrom_C"/>
    <property type="match status" value="1"/>
</dbReference>
<dbReference type="eggNOG" id="COG3474">
    <property type="taxonomic scope" value="Bacteria"/>
</dbReference>
<name>A0A068TA45_NEOGA</name>
<feature type="domain" description="Cytochrome c" evidence="6">
    <location>
        <begin position="46"/>
        <end position="136"/>
    </location>
</feature>
<evidence type="ECO:0000256" key="1">
    <source>
        <dbReference type="ARBA" id="ARBA00022617"/>
    </source>
</evidence>
<accession>A0A068TA45</accession>
<evidence type="ECO:0000256" key="3">
    <source>
        <dbReference type="ARBA" id="ARBA00023004"/>
    </source>
</evidence>
<dbReference type="InterPro" id="IPR009056">
    <property type="entry name" value="Cyt_c-like_dom"/>
</dbReference>
<gene>
    <name evidence="7" type="ORF">RG1141_CH19000</name>
</gene>
<dbReference type="AlphaFoldDB" id="A0A068TA45"/>
<evidence type="ECO:0000256" key="2">
    <source>
        <dbReference type="ARBA" id="ARBA00022723"/>
    </source>
</evidence>
<dbReference type="GO" id="GO:0020037">
    <property type="term" value="F:heme binding"/>
    <property type="evidence" value="ECO:0007669"/>
    <property type="project" value="InterPro"/>
</dbReference>
<keyword evidence="5" id="KW-1133">Transmembrane helix</keyword>
<protein>
    <submittedName>
        <fullName evidence="7">Putative cytochrome c protein, class I</fullName>
    </submittedName>
</protein>
<evidence type="ECO:0000256" key="4">
    <source>
        <dbReference type="PROSITE-ProRule" id="PRU00433"/>
    </source>
</evidence>
<evidence type="ECO:0000256" key="5">
    <source>
        <dbReference type="SAM" id="Phobius"/>
    </source>
</evidence>
<organism evidence="7 8">
    <name type="scientific">Neorhizobium galegae bv. officinalis bv. officinalis str. HAMBI 1141</name>
    <dbReference type="NCBI Taxonomy" id="1028801"/>
    <lineage>
        <taxon>Bacteria</taxon>
        <taxon>Pseudomonadati</taxon>
        <taxon>Pseudomonadota</taxon>
        <taxon>Alphaproteobacteria</taxon>
        <taxon>Hyphomicrobiales</taxon>
        <taxon>Rhizobiaceae</taxon>
        <taxon>Rhizobium/Agrobacterium group</taxon>
        <taxon>Neorhizobium</taxon>
    </lineage>
</organism>
<dbReference type="PATRIC" id="fig|1028801.3.peg.1927"/>
<dbReference type="Proteomes" id="UP000028186">
    <property type="component" value="Chromosome I"/>
</dbReference>
<dbReference type="HOGENOM" id="CLU_122806_0_0_5"/>